<feature type="compositionally biased region" description="Basic residues" evidence="1">
    <location>
        <begin position="657"/>
        <end position="670"/>
    </location>
</feature>
<dbReference type="PANTHER" id="PTHR31973:SF197">
    <property type="entry name" value="SWIM-TYPE DOMAIN-CONTAINING PROTEIN"/>
    <property type="match status" value="1"/>
</dbReference>
<evidence type="ECO:0000256" key="1">
    <source>
        <dbReference type="SAM" id="MobiDB-lite"/>
    </source>
</evidence>
<feature type="compositionally biased region" description="Acidic residues" evidence="1">
    <location>
        <begin position="145"/>
        <end position="154"/>
    </location>
</feature>
<protein>
    <submittedName>
        <fullName evidence="3">Transposase</fullName>
    </submittedName>
</protein>
<dbReference type="EMBL" id="KU530153">
    <property type="protein sequence ID" value="ANJ02794.1"/>
    <property type="molecule type" value="Genomic_DNA"/>
</dbReference>
<reference evidence="3" key="1">
    <citation type="journal article" date="2016" name="Theor. Appl. Genet.">
        <title>The Solanum demissum R8/Rpi-smira2 late blight resistance gene is a Sw-5 homolog.</title>
        <authorList>
            <person name="Vossen J.H."/>
            <person name="van Arkel G."/>
            <person name="Jacobsen E."/>
            <person name="Visser R.G.F."/>
        </authorList>
    </citation>
    <scope>NUCLEOTIDE SEQUENCE</scope>
</reference>
<dbReference type="PANTHER" id="PTHR31973">
    <property type="entry name" value="POLYPROTEIN, PUTATIVE-RELATED"/>
    <property type="match status" value="1"/>
</dbReference>
<feature type="region of interest" description="Disordered" evidence="1">
    <location>
        <begin position="114"/>
        <end position="154"/>
    </location>
</feature>
<organism evidence="3">
    <name type="scientific">Solanum demissum</name>
    <name type="common">Wild potato</name>
    <dbReference type="NCBI Taxonomy" id="50514"/>
    <lineage>
        <taxon>Eukaryota</taxon>
        <taxon>Viridiplantae</taxon>
        <taxon>Streptophyta</taxon>
        <taxon>Embryophyta</taxon>
        <taxon>Tracheophyta</taxon>
        <taxon>Spermatophyta</taxon>
        <taxon>Magnoliopsida</taxon>
        <taxon>eudicotyledons</taxon>
        <taxon>Gunneridae</taxon>
        <taxon>Pentapetalae</taxon>
        <taxon>asterids</taxon>
        <taxon>lamiids</taxon>
        <taxon>Solanales</taxon>
        <taxon>Solanaceae</taxon>
        <taxon>Solanoideae</taxon>
        <taxon>Solaneae</taxon>
        <taxon>Solanum</taxon>
    </lineage>
</organism>
<dbReference type="AlphaFoldDB" id="A0A191UMQ5"/>
<sequence>MAYLFFRFNFAFYNNHNLKLRRGLTIDHGGEPYIYKDLPWWNLIRDICPYLCWKLCVCTQGPRGYLTNVGGEGVDVDLGEEGETVNLGGEGEVVDLSGEGEAVNLGSEGVDVNIGEEGVDDNLGRDGVDDNLGGEGESDFLSSDSDLDIPSEDGSDIDEELRAFRQERRNKKQRNKATEFEEIPVGEAGGIDRGFEDIEKNKTDKYTGKLGGDEDYIDSSDCWSDDSDEQLNMDAVRGVDIPTRRRSKKVRYDEDCEVSIFELGMVFEGANQFRKAVADYAVEYMRQIKLRPNEKHRVKVKCKNANCKWLLYASIDRDSGDFIVKNYHPVHKCIPLNRNKLCNSKAKQRIMKENNMGDWNVEFARLYCRDPDYTRKGKAQVKDMIKQTNPGSSCRVKIDKETEPGKNLFVYFYVCFHAFKQGWLEGCRNIIGVDGCFLKGACKGELLVTVGKNGNNQMYPIAWEVVDTETNIVGAELLPNAEKRMCARHIWSNWHVNWKGEERRKQFWRCSKASFEVKFGEEVHAMSKLENNMCETFNSWILAARHKSIITMLEDIRHKMMNKHIDMIKFAETWISDIAPMARAILERNEELWMLRGIPYPHAICAYYYLNQDPDQHVEHWYKKETFLKAYIHFIQPIPNMRMWPETTNPSIEPPKPRKMPGRPGKKRRKSKDEPKKWGKLSRKGVKMTCTICKKTGHNKAVCARGEHFSTYKSRKFKPTKLFSNRSHKRPYNSASFAAAATGGNRRLATGFGVYSNPTTGAQVFNPGTSSEKILHGPTKLKSASPTNIDIVFKPRGLKWKGKDAVSTSQLQQMKANRKN</sequence>
<dbReference type="InterPro" id="IPR004332">
    <property type="entry name" value="Transposase_MuDR"/>
</dbReference>
<proteinExistence type="predicted"/>
<dbReference type="Pfam" id="PF03108">
    <property type="entry name" value="DBD_Tnp_Mut"/>
    <property type="match status" value="1"/>
</dbReference>
<feature type="domain" description="Transposase MuDR plant" evidence="2">
    <location>
        <begin position="262"/>
        <end position="322"/>
    </location>
</feature>
<evidence type="ECO:0000259" key="2">
    <source>
        <dbReference type="Pfam" id="PF03108"/>
    </source>
</evidence>
<name>A0A191UMQ5_SOLDE</name>
<feature type="region of interest" description="Disordered" evidence="1">
    <location>
        <begin position="645"/>
        <end position="682"/>
    </location>
</feature>
<evidence type="ECO:0000313" key="3">
    <source>
        <dbReference type="EMBL" id="ANJ02794.1"/>
    </source>
</evidence>
<accession>A0A191UMQ5</accession>